<keyword evidence="3" id="KW-0540">Nuclease</keyword>
<dbReference type="Proteomes" id="UP000222310">
    <property type="component" value="Unassembled WGS sequence"/>
</dbReference>
<dbReference type="GO" id="GO:0016787">
    <property type="term" value="F:hydrolase activity"/>
    <property type="evidence" value="ECO:0007669"/>
    <property type="project" value="UniProtKB-KW"/>
</dbReference>
<evidence type="ECO:0000313" key="10">
    <source>
        <dbReference type="Proteomes" id="UP000222310"/>
    </source>
</evidence>
<dbReference type="InterPro" id="IPR050556">
    <property type="entry name" value="Type_II_TA_system_RNase"/>
</dbReference>
<proteinExistence type="inferred from homology"/>
<comment type="caution">
    <text evidence="9">The sequence shown here is derived from an EMBL/GenBank/DDBJ whole genome shotgun (WGS) entry which is preliminary data.</text>
</comment>
<evidence type="ECO:0000256" key="6">
    <source>
        <dbReference type="ARBA" id="ARBA00022842"/>
    </source>
</evidence>
<evidence type="ECO:0000256" key="4">
    <source>
        <dbReference type="ARBA" id="ARBA00022723"/>
    </source>
</evidence>
<organism evidence="9 10">
    <name type="scientific">Nostoc linckia z8</name>
    <dbReference type="NCBI Taxonomy" id="1628746"/>
    <lineage>
        <taxon>Bacteria</taxon>
        <taxon>Bacillati</taxon>
        <taxon>Cyanobacteriota</taxon>
        <taxon>Cyanophyceae</taxon>
        <taxon>Nostocales</taxon>
        <taxon>Nostocaceae</taxon>
        <taxon>Nostoc</taxon>
    </lineage>
</organism>
<evidence type="ECO:0000313" key="9">
    <source>
        <dbReference type="EMBL" id="PHK03626.1"/>
    </source>
</evidence>
<feature type="domain" description="PIN" evidence="8">
    <location>
        <begin position="2"/>
        <end position="136"/>
    </location>
</feature>
<dbReference type="GO" id="GO:0046872">
    <property type="term" value="F:metal ion binding"/>
    <property type="evidence" value="ECO:0007669"/>
    <property type="project" value="UniProtKB-KW"/>
</dbReference>
<dbReference type="SUPFAM" id="SSF88723">
    <property type="entry name" value="PIN domain-like"/>
    <property type="match status" value="1"/>
</dbReference>
<dbReference type="EMBL" id="LAHD01000035">
    <property type="protein sequence ID" value="PHK03626.1"/>
    <property type="molecule type" value="Genomic_DNA"/>
</dbReference>
<evidence type="ECO:0000256" key="5">
    <source>
        <dbReference type="ARBA" id="ARBA00022801"/>
    </source>
</evidence>
<dbReference type="Pfam" id="PF01850">
    <property type="entry name" value="PIN"/>
    <property type="match status" value="1"/>
</dbReference>
<sequence length="148" mass="16847">MYLLDTNHCSFLMEGVPSVVNHLRSLGQVQLATSVIVAGELRFMAQNSHQKAANLIKINAFLKRINLYGIDKETTEIYGDFKSEIIKQFGPKEKNKRKTTKLNTIGISENDLWIAATVLRHSLTLVSSDGNFERMRQVREFSCESWVN</sequence>
<evidence type="ECO:0000256" key="1">
    <source>
        <dbReference type="ARBA" id="ARBA00001946"/>
    </source>
</evidence>
<keyword evidence="5" id="KW-0378">Hydrolase</keyword>
<dbReference type="AlphaFoldDB" id="A0A9Q6ELC7"/>
<dbReference type="InterPro" id="IPR002716">
    <property type="entry name" value="PIN_dom"/>
</dbReference>
<keyword evidence="6" id="KW-0460">Magnesium</keyword>
<gene>
    <name evidence="9" type="ORF">VF08_14260</name>
</gene>
<evidence type="ECO:0000259" key="8">
    <source>
        <dbReference type="Pfam" id="PF01850"/>
    </source>
</evidence>
<evidence type="ECO:0000256" key="7">
    <source>
        <dbReference type="ARBA" id="ARBA00038093"/>
    </source>
</evidence>
<dbReference type="Gene3D" id="3.40.50.1010">
    <property type="entry name" value="5'-nuclease"/>
    <property type="match status" value="1"/>
</dbReference>
<dbReference type="InterPro" id="IPR029060">
    <property type="entry name" value="PIN-like_dom_sf"/>
</dbReference>
<accession>A0A9Q6ELC7</accession>
<keyword evidence="4" id="KW-0479">Metal-binding</keyword>
<dbReference type="CDD" id="cd09881">
    <property type="entry name" value="PIN_VapC4-5_FitB-like"/>
    <property type="match status" value="1"/>
</dbReference>
<dbReference type="PANTHER" id="PTHR33653">
    <property type="entry name" value="RIBONUCLEASE VAPC2"/>
    <property type="match status" value="1"/>
</dbReference>
<evidence type="ECO:0000256" key="3">
    <source>
        <dbReference type="ARBA" id="ARBA00022722"/>
    </source>
</evidence>
<comment type="cofactor">
    <cofactor evidence="1">
        <name>Mg(2+)</name>
        <dbReference type="ChEBI" id="CHEBI:18420"/>
    </cofactor>
</comment>
<reference evidence="9 10" key="1">
    <citation type="submission" date="2015-02" db="EMBL/GenBank/DDBJ databases">
        <title>Nostoc linckia genome annotation.</title>
        <authorList>
            <person name="Zhou Z."/>
        </authorList>
    </citation>
    <scope>NUCLEOTIDE SEQUENCE [LARGE SCALE GENOMIC DNA]</scope>
    <source>
        <strain evidence="10">z8</strain>
    </source>
</reference>
<dbReference type="GO" id="GO:0004518">
    <property type="term" value="F:nuclease activity"/>
    <property type="evidence" value="ECO:0007669"/>
    <property type="project" value="UniProtKB-KW"/>
</dbReference>
<comment type="similarity">
    <text evidence="7">Belongs to the PINc/VapC protein family.</text>
</comment>
<protein>
    <submittedName>
        <fullName evidence="9">Twitching motility protein PilT</fullName>
    </submittedName>
</protein>
<name>A0A9Q6ELC7_NOSLI</name>
<dbReference type="PANTHER" id="PTHR33653:SF1">
    <property type="entry name" value="RIBONUCLEASE VAPC2"/>
    <property type="match status" value="1"/>
</dbReference>
<evidence type="ECO:0000256" key="2">
    <source>
        <dbReference type="ARBA" id="ARBA00022649"/>
    </source>
</evidence>
<dbReference type="GeneID" id="57096772"/>
<dbReference type="RefSeq" id="WP_099069225.1">
    <property type="nucleotide sequence ID" value="NZ_LAHD01000035.1"/>
</dbReference>
<keyword evidence="2" id="KW-1277">Toxin-antitoxin system</keyword>